<keyword evidence="2" id="KW-0812">Transmembrane</keyword>
<dbReference type="AlphaFoldDB" id="A0A0F8Y0G8"/>
<gene>
    <name evidence="3" type="ORF">LCGC14_3152290</name>
</gene>
<keyword evidence="1" id="KW-0175">Coiled coil</keyword>
<protein>
    <submittedName>
        <fullName evidence="3">Uncharacterized protein</fullName>
    </submittedName>
</protein>
<proteinExistence type="predicted"/>
<feature type="transmembrane region" description="Helical" evidence="2">
    <location>
        <begin position="6"/>
        <end position="30"/>
    </location>
</feature>
<sequence>MQWSIIIALISSLAGIIGVLIGLIWSFAVVKRFERLEHELEKAELARKDLYAKMSKLKDEANDCKLQHAKETNTAVSDFKDEIMELKLMFKGIKKDVEYIKEALDRRGKSNEPL</sequence>
<evidence type="ECO:0000313" key="3">
    <source>
        <dbReference type="EMBL" id="KKK47724.1"/>
    </source>
</evidence>
<evidence type="ECO:0000256" key="2">
    <source>
        <dbReference type="SAM" id="Phobius"/>
    </source>
</evidence>
<name>A0A0F8Y0G8_9ZZZZ</name>
<comment type="caution">
    <text evidence="3">The sequence shown here is derived from an EMBL/GenBank/DDBJ whole genome shotgun (WGS) entry which is preliminary data.</text>
</comment>
<evidence type="ECO:0000256" key="1">
    <source>
        <dbReference type="SAM" id="Coils"/>
    </source>
</evidence>
<organism evidence="3">
    <name type="scientific">marine sediment metagenome</name>
    <dbReference type="NCBI Taxonomy" id="412755"/>
    <lineage>
        <taxon>unclassified sequences</taxon>
        <taxon>metagenomes</taxon>
        <taxon>ecological metagenomes</taxon>
    </lineage>
</organism>
<keyword evidence="2" id="KW-1133">Transmembrane helix</keyword>
<keyword evidence="2" id="KW-0472">Membrane</keyword>
<feature type="coiled-coil region" evidence="1">
    <location>
        <begin position="33"/>
        <end position="67"/>
    </location>
</feature>
<accession>A0A0F8Y0G8</accession>
<dbReference type="EMBL" id="LAZR01069428">
    <property type="protein sequence ID" value="KKK47724.1"/>
    <property type="molecule type" value="Genomic_DNA"/>
</dbReference>
<reference evidence="3" key="1">
    <citation type="journal article" date="2015" name="Nature">
        <title>Complex archaea that bridge the gap between prokaryotes and eukaryotes.</title>
        <authorList>
            <person name="Spang A."/>
            <person name="Saw J.H."/>
            <person name="Jorgensen S.L."/>
            <person name="Zaremba-Niedzwiedzka K."/>
            <person name="Martijn J."/>
            <person name="Lind A.E."/>
            <person name="van Eijk R."/>
            <person name="Schleper C."/>
            <person name="Guy L."/>
            <person name="Ettema T.J."/>
        </authorList>
    </citation>
    <scope>NUCLEOTIDE SEQUENCE</scope>
</reference>